<feature type="compositionally biased region" description="Polar residues" evidence="5">
    <location>
        <begin position="74"/>
        <end position="93"/>
    </location>
</feature>
<dbReference type="OrthoDB" id="4137815at2759"/>
<keyword evidence="3" id="KW-0804">Transcription</keyword>
<evidence type="ECO:0000256" key="1">
    <source>
        <dbReference type="ARBA" id="ARBA00023015"/>
    </source>
</evidence>
<dbReference type="InterPro" id="IPR001138">
    <property type="entry name" value="Zn2Cys6_DnaBD"/>
</dbReference>
<keyword evidence="1" id="KW-0805">Transcription regulation</keyword>
<evidence type="ECO:0000256" key="2">
    <source>
        <dbReference type="ARBA" id="ARBA00023125"/>
    </source>
</evidence>
<dbReference type="InterPro" id="IPR036864">
    <property type="entry name" value="Zn2-C6_fun-type_DNA-bd_sf"/>
</dbReference>
<dbReference type="GeneID" id="81426457"/>
<dbReference type="GO" id="GO:0003677">
    <property type="term" value="F:DNA binding"/>
    <property type="evidence" value="ECO:0007669"/>
    <property type="project" value="UniProtKB-KW"/>
</dbReference>
<keyword evidence="8" id="KW-1185">Reference proteome</keyword>
<dbReference type="Proteomes" id="UP001149163">
    <property type="component" value="Unassembled WGS sequence"/>
</dbReference>
<reference evidence="7" key="1">
    <citation type="submission" date="2022-11" db="EMBL/GenBank/DDBJ databases">
        <authorList>
            <person name="Petersen C."/>
        </authorList>
    </citation>
    <scope>NUCLEOTIDE SEQUENCE</scope>
    <source>
        <strain evidence="7">IBT 26290</strain>
    </source>
</reference>
<dbReference type="SUPFAM" id="SSF57701">
    <property type="entry name" value="Zn2/Cys6 DNA-binding domain"/>
    <property type="match status" value="1"/>
</dbReference>
<name>A0A9W9LMW5_9EURO</name>
<dbReference type="AlphaFoldDB" id="A0A9W9LMW5"/>
<evidence type="ECO:0000313" key="7">
    <source>
        <dbReference type="EMBL" id="KAJ5166375.1"/>
    </source>
</evidence>
<feature type="domain" description="Zn(2)-C6 fungal-type" evidence="6">
    <location>
        <begin position="6"/>
        <end position="38"/>
    </location>
</feature>
<dbReference type="SMART" id="SM00066">
    <property type="entry name" value="GAL4"/>
    <property type="match status" value="1"/>
</dbReference>
<dbReference type="Pfam" id="PF11951">
    <property type="entry name" value="Fungal_trans_2"/>
    <property type="match status" value="1"/>
</dbReference>
<dbReference type="GO" id="GO:0000981">
    <property type="term" value="F:DNA-binding transcription factor activity, RNA polymerase II-specific"/>
    <property type="evidence" value="ECO:0007669"/>
    <property type="project" value="InterPro"/>
</dbReference>
<evidence type="ECO:0000256" key="3">
    <source>
        <dbReference type="ARBA" id="ARBA00023163"/>
    </source>
</evidence>
<organism evidence="7 8">
    <name type="scientific">Penicillium canariense</name>
    <dbReference type="NCBI Taxonomy" id="189055"/>
    <lineage>
        <taxon>Eukaryota</taxon>
        <taxon>Fungi</taxon>
        <taxon>Dikarya</taxon>
        <taxon>Ascomycota</taxon>
        <taxon>Pezizomycotina</taxon>
        <taxon>Eurotiomycetes</taxon>
        <taxon>Eurotiomycetidae</taxon>
        <taxon>Eurotiales</taxon>
        <taxon>Aspergillaceae</taxon>
        <taxon>Penicillium</taxon>
    </lineage>
</organism>
<accession>A0A9W9LMW5</accession>
<evidence type="ECO:0000256" key="4">
    <source>
        <dbReference type="ARBA" id="ARBA00023242"/>
    </source>
</evidence>
<dbReference type="RefSeq" id="XP_056542836.1">
    <property type="nucleotide sequence ID" value="XM_056687281.1"/>
</dbReference>
<dbReference type="InterPro" id="IPR021858">
    <property type="entry name" value="Fun_TF"/>
</dbReference>
<proteinExistence type="predicted"/>
<dbReference type="CDD" id="cd00067">
    <property type="entry name" value="GAL4"/>
    <property type="match status" value="1"/>
</dbReference>
<gene>
    <name evidence="7" type="ORF">N7482_005156</name>
</gene>
<evidence type="ECO:0000256" key="5">
    <source>
        <dbReference type="SAM" id="MobiDB-lite"/>
    </source>
</evidence>
<protein>
    <recommendedName>
        <fullName evidence="6">Zn(2)-C6 fungal-type domain-containing protein</fullName>
    </recommendedName>
</protein>
<dbReference type="Gene3D" id="4.10.240.10">
    <property type="entry name" value="Zn(2)-C6 fungal-type DNA-binding domain"/>
    <property type="match status" value="1"/>
</dbReference>
<dbReference type="GO" id="GO:0008270">
    <property type="term" value="F:zinc ion binding"/>
    <property type="evidence" value="ECO:0007669"/>
    <property type="project" value="InterPro"/>
</dbReference>
<dbReference type="EMBL" id="JAPQKN010000003">
    <property type="protein sequence ID" value="KAJ5166375.1"/>
    <property type="molecule type" value="Genomic_DNA"/>
</dbReference>
<feature type="region of interest" description="Disordered" evidence="5">
    <location>
        <begin position="69"/>
        <end position="94"/>
    </location>
</feature>
<keyword evidence="2" id="KW-0238">DNA-binding</keyword>
<comment type="caution">
    <text evidence="7">The sequence shown here is derived from an EMBL/GenBank/DDBJ whole genome shotgun (WGS) entry which is preliminary data.</text>
</comment>
<dbReference type="PROSITE" id="PS50048">
    <property type="entry name" value="ZN2_CY6_FUNGAL_2"/>
    <property type="match status" value="1"/>
</dbReference>
<keyword evidence="4" id="KW-0539">Nucleus</keyword>
<evidence type="ECO:0000259" key="6">
    <source>
        <dbReference type="PROSITE" id="PS50048"/>
    </source>
</evidence>
<reference evidence="7" key="2">
    <citation type="journal article" date="2023" name="IMA Fungus">
        <title>Comparative genomic study of the Penicillium genus elucidates a diverse pangenome and 15 lateral gene transfer events.</title>
        <authorList>
            <person name="Petersen C."/>
            <person name="Sorensen T."/>
            <person name="Nielsen M.R."/>
            <person name="Sondergaard T.E."/>
            <person name="Sorensen J.L."/>
            <person name="Fitzpatrick D.A."/>
            <person name="Frisvad J.C."/>
            <person name="Nielsen K.L."/>
        </authorList>
    </citation>
    <scope>NUCLEOTIDE SEQUENCE</scope>
    <source>
        <strain evidence="7">IBT 26290</strain>
    </source>
</reference>
<evidence type="ECO:0000313" key="8">
    <source>
        <dbReference type="Proteomes" id="UP001149163"/>
    </source>
</evidence>
<sequence>MPISRSCDHCYVQKKKCQRNKSQAKCIRCARLALDCSTARHSRPPGRPARSKLLGPAAEIQVWASEKGIPGSKNAESQTASPPLSQSASTDAASEQDLLATDDLSCSIGHDAQSKLHDVLQELGQNQQKGTPAPEPTDEEFYTLNDIFMIGPTFAKDFRRALNYSYSKSPHLLRDMFSAMIKYMMNSTKLNPTTPVHAEIAGVADLLRTLQATEIANTHDALAVLVLGQSLAALDTFIVSTGSMLILRHSLYLVKPWYPQLAQVDFLDPVTMTPLFWELLECLIKREIPIIRPRIHRPAVVDRLVGLCVTLMPILYDLCEVSHELKVQSQPEMHKLDIIKQQVLSWTPYEAFLHGSNFTDSEIMLLRAQAAIYRSATLLLIHRLKYQLSCQDGIAVSYANDILAERDKILLCGGPNTKLQFGCFPLFLALLEIPLRPENLWKSATKLSYCPPCAEQFFSFHKYFWQQRWDGYKGSLFDLIDSGPMFIAVP</sequence>